<organism evidence="1 2">
    <name type="scientific">Zophobas morio</name>
    <dbReference type="NCBI Taxonomy" id="2755281"/>
    <lineage>
        <taxon>Eukaryota</taxon>
        <taxon>Metazoa</taxon>
        <taxon>Ecdysozoa</taxon>
        <taxon>Arthropoda</taxon>
        <taxon>Hexapoda</taxon>
        <taxon>Insecta</taxon>
        <taxon>Pterygota</taxon>
        <taxon>Neoptera</taxon>
        <taxon>Endopterygota</taxon>
        <taxon>Coleoptera</taxon>
        <taxon>Polyphaga</taxon>
        <taxon>Cucujiformia</taxon>
        <taxon>Tenebrionidae</taxon>
        <taxon>Zophobas</taxon>
    </lineage>
</organism>
<keyword evidence="2" id="KW-1185">Reference proteome</keyword>
<protein>
    <submittedName>
        <fullName evidence="1">Uncharacterized protein</fullName>
    </submittedName>
</protein>
<proteinExistence type="predicted"/>
<sequence length="213" mass="23411">MASETEVRANIENMLYTHGVGIDPQMPATTIPGERDGLSKIQEVIDTCDHVIKAAARAGIEGSEKLTRKANVLSVSDRMAEEIITLRVKVSNREAELKEAMRRTLTPVAGLDDAYSSLRRVLDAAYDQAATGKGAERHANARSFESQPMQSISDLLGDNHGLLFQAVKKIQESTRLPHYRRRERELLGAINYIAGAIIFDVNHSAPEETDAAD</sequence>
<dbReference type="Proteomes" id="UP001168821">
    <property type="component" value="Unassembled WGS sequence"/>
</dbReference>
<name>A0AA38M182_9CUCU</name>
<evidence type="ECO:0000313" key="1">
    <source>
        <dbReference type="EMBL" id="KAJ3628694.1"/>
    </source>
</evidence>
<dbReference type="EMBL" id="JALNTZ010001119">
    <property type="protein sequence ID" value="KAJ3628694.1"/>
    <property type="molecule type" value="Genomic_DNA"/>
</dbReference>
<gene>
    <name evidence="1" type="ORF">Zmor_003972</name>
</gene>
<dbReference type="AlphaFoldDB" id="A0AA38M182"/>
<reference evidence="1" key="1">
    <citation type="journal article" date="2023" name="G3 (Bethesda)">
        <title>Whole genome assemblies of Zophobas morio and Tenebrio molitor.</title>
        <authorList>
            <person name="Kaur S."/>
            <person name="Stinson S.A."/>
            <person name="diCenzo G.C."/>
        </authorList>
    </citation>
    <scope>NUCLEOTIDE SEQUENCE</scope>
    <source>
        <strain evidence="1">QUZm001</strain>
    </source>
</reference>
<comment type="caution">
    <text evidence="1">The sequence shown here is derived from an EMBL/GenBank/DDBJ whole genome shotgun (WGS) entry which is preliminary data.</text>
</comment>
<accession>A0AA38M182</accession>
<evidence type="ECO:0000313" key="2">
    <source>
        <dbReference type="Proteomes" id="UP001168821"/>
    </source>
</evidence>